<comment type="caution">
    <text evidence="2">The sequence shown here is derived from an EMBL/GenBank/DDBJ whole genome shotgun (WGS) entry which is preliminary data.</text>
</comment>
<protein>
    <submittedName>
        <fullName evidence="2">Uncharacterized protein</fullName>
    </submittedName>
</protein>
<dbReference type="Proteomes" id="UP000018679">
    <property type="component" value="Unassembled WGS sequence"/>
</dbReference>
<dbReference type="EMBL" id="AXSB02000003">
    <property type="protein sequence ID" value="ETH33061.1"/>
    <property type="molecule type" value="Genomic_DNA"/>
</dbReference>
<name>A0AAI9J6N3_BORPT</name>
<organism evidence="2 3">
    <name type="scientific">Bordetella pertussis CHLA-26</name>
    <dbReference type="NCBI Taxonomy" id="1331284"/>
    <lineage>
        <taxon>Bacteria</taxon>
        <taxon>Pseudomonadati</taxon>
        <taxon>Pseudomonadota</taxon>
        <taxon>Betaproteobacteria</taxon>
        <taxon>Burkholderiales</taxon>
        <taxon>Alcaligenaceae</taxon>
        <taxon>Bordetella</taxon>
    </lineage>
</organism>
<evidence type="ECO:0000313" key="2">
    <source>
        <dbReference type="EMBL" id="ETH33061.1"/>
    </source>
</evidence>
<feature type="region of interest" description="Disordered" evidence="1">
    <location>
        <begin position="1"/>
        <end position="30"/>
    </location>
</feature>
<reference evidence="2 3" key="1">
    <citation type="journal article" date="2013" name="Genome Announc.">
        <title>Genome Sequences of 28 Bordetella pertussis U.S. Outbreak Strains Dating from 2010 to 2012.</title>
        <authorList>
            <person name="Harvill E.T."/>
            <person name="Goodfield L.L."/>
            <person name="Ivanov Y."/>
            <person name="Meyer J.A."/>
            <person name="Newth C."/>
            <person name="Cassiday P."/>
            <person name="Tondella M.L."/>
            <person name="Liao P."/>
            <person name="Zimmerman J."/>
            <person name="Meert K."/>
            <person name="Wessel D."/>
            <person name="Berger J."/>
            <person name="Dean J.M."/>
            <person name="Holubkov R."/>
            <person name="Burr J."/>
            <person name="Liu T."/>
            <person name="Brinkac L."/>
            <person name="Kim M."/>
            <person name="Losada L."/>
        </authorList>
    </citation>
    <scope>NUCLEOTIDE SEQUENCE [LARGE SCALE GENOMIC DNA]</scope>
    <source>
        <strain evidence="2 3">CHLA-26</strain>
    </source>
</reference>
<proteinExistence type="predicted"/>
<accession>A0AAI9J6N3</accession>
<evidence type="ECO:0000256" key="1">
    <source>
        <dbReference type="SAM" id="MobiDB-lite"/>
    </source>
</evidence>
<sequence length="52" mass="6022">MPMKMHDIPFGTTDWSTVPETEHPGESGKALWRTRQFGDIRVRVVEYTPGYL</sequence>
<evidence type="ECO:0000313" key="3">
    <source>
        <dbReference type="Proteomes" id="UP000018679"/>
    </source>
</evidence>
<dbReference type="AlphaFoldDB" id="A0AAI9J6N3"/>
<gene>
    <name evidence="2" type="ORF">L566_1348</name>
</gene>